<keyword evidence="1" id="KW-0732">Signal</keyword>
<gene>
    <name evidence="2" type="ORF">H7F49_14160</name>
</gene>
<protein>
    <submittedName>
        <fullName evidence="2">DUF4402 domain-containing protein</fullName>
    </submittedName>
</protein>
<feature type="chain" id="PRO_5031081416" evidence="1">
    <location>
        <begin position="22"/>
        <end position="169"/>
    </location>
</feature>
<dbReference type="Proteomes" id="UP000520156">
    <property type="component" value="Unassembled WGS sequence"/>
</dbReference>
<dbReference type="InterPro" id="IPR025514">
    <property type="entry name" value="DUF4402"/>
</dbReference>
<dbReference type="EMBL" id="JACLAU010000027">
    <property type="protein sequence ID" value="MBC2652838.1"/>
    <property type="molecule type" value="Genomic_DNA"/>
</dbReference>
<reference evidence="2 3" key="1">
    <citation type="submission" date="2020-08" db="EMBL/GenBank/DDBJ databases">
        <title>The genome sequence of Novosphingobium flavum 4Y4.</title>
        <authorList>
            <person name="Liu Y."/>
        </authorList>
    </citation>
    <scope>NUCLEOTIDE SEQUENCE [LARGE SCALE GENOMIC DNA]</scope>
    <source>
        <strain evidence="2 3">4Y4</strain>
    </source>
</reference>
<proteinExistence type="predicted"/>
<accession>A0A7X1F9D0</accession>
<feature type="signal peptide" evidence="1">
    <location>
        <begin position="1"/>
        <end position="21"/>
    </location>
</feature>
<evidence type="ECO:0000313" key="2">
    <source>
        <dbReference type="EMBL" id="MBC2652838.1"/>
    </source>
</evidence>
<dbReference type="Pfam" id="PF14352">
    <property type="entry name" value="DUF4402"/>
    <property type="match status" value="1"/>
</dbReference>
<sequence>MKKILLVAAVAAGLSGGAAQAATGNSATGTGTANAVVVGPLQITHNTGAALNFGSFTAGTGGTVTVTSAGVASATGDVGLVTGSSPTADAFTVVGTPNRAFGITASSSNTVSTGGATPATMPFSVSAANSASLTAGGTFALAVGGTLTVGSGQAAGAYTGSYTVTVTYQ</sequence>
<organism evidence="2 3">
    <name type="scientific">Novosphingobium aerophilum</name>
    <dbReference type="NCBI Taxonomy" id="2839843"/>
    <lineage>
        <taxon>Bacteria</taxon>
        <taxon>Pseudomonadati</taxon>
        <taxon>Pseudomonadota</taxon>
        <taxon>Alphaproteobacteria</taxon>
        <taxon>Sphingomonadales</taxon>
        <taxon>Sphingomonadaceae</taxon>
        <taxon>Novosphingobium</taxon>
    </lineage>
</organism>
<name>A0A7X1F9D0_9SPHN</name>
<evidence type="ECO:0000313" key="3">
    <source>
        <dbReference type="Proteomes" id="UP000520156"/>
    </source>
</evidence>
<dbReference type="AlphaFoldDB" id="A0A7X1F9D0"/>
<dbReference type="RefSeq" id="WP_185684225.1">
    <property type="nucleotide sequence ID" value="NZ_JACLAU010000027.1"/>
</dbReference>
<evidence type="ECO:0000256" key="1">
    <source>
        <dbReference type="SAM" id="SignalP"/>
    </source>
</evidence>
<comment type="caution">
    <text evidence="2">The sequence shown here is derived from an EMBL/GenBank/DDBJ whole genome shotgun (WGS) entry which is preliminary data.</text>
</comment>
<keyword evidence="3" id="KW-1185">Reference proteome</keyword>